<reference evidence="3" key="1">
    <citation type="submission" date="2016-06" db="UniProtKB">
        <authorList>
            <consortium name="WormBaseParasite"/>
        </authorList>
    </citation>
    <scope>IDENTIFICATION</scope>
</reference>
<evidence type="ECO:0000313" key="1">
    <source>
        <dbReference type="EMBL" id="VDL92533.1"/>
    </source>
</evidence>
<keyword evidence="2" id="KW-1185">Reference proteome</keyword>
<dbReference type="EMBL" id="UYSU01033560">
    <property type="protein sequence ID" value="VDL92533.1"/>
    <property type="molecule type" value="Genomic_DNA"/>
</dbReference>
<reference evidence="1 2" key="2">
    <citation type="submission" date="2018-11" db="EMBL/GenBank/DDBJ databases">
        <authorList>
            <consortium name="Pathogen Informatics"/>
        </authorList>
    </citation>
    <scope>NUCLEOTIDE SEQUENCE [LARGE SCALE GENOMIC DNA]</scope>
    <source>
        <strain evidence="1 2">NST_G2</strain>
    </source>
</reference>
<evidence type="ECO:0000313" key="2">
    <source>
        <dbReference type="Proteomes" id="UP000275846"/>
    </source>
</evidence>
<dbReference type="WBParaSite" id="SSLN_0000634501-mRNA-1">
    <property type="protein sequence ID" value="SSLN_0000634501-mRNA-1"/>
    <property type="gene ID" value="SSLN_0000634501"/>
</dbReference>
<protein>
    <submittedName>
        <fullName evidence="1 3">Uncharacterized protein</fullName>
    </submittedName>
</protein>
<gene>
    <name evidence="1" type="ORF">SSLN_LOCUS6148</name>
</gene>
<proteinExistence type="predicted"/>
<organism evidence="3">
    <name type="scientific">Schistocephalus solidus</name>
    <name type="common">Tapeworm</name>
    <dbReference type="NCBI Taxonomy" id="70667"/>
    <lineage>
        <taxon>Eukaryota</taxon>
        <taxon>Metazoa</taxon>
        <taxon>Spiralia</taxon>
        <taxon>Lophotrochozoa</taxon>
        <taxon>Platyhelminthes</taxon>
        <taxon>Cestoda</taxon>
        <taxon>Eucestoda</taxon>
        <taxon>Diphyllobothriidea</taxon>
        <taxon>Diphyllobothriidae</taxon>
        <taxon>Schistocephalus</taxon>
    </lineage>
</organism>
<name>A0A183SPK0_SCHSO</name>
<accession>A0A183SPK0</accession>
<dbReference type="AlphaFoldDB" id="A0A183SPK0"/>
<dbReference type="Proteomes" id="UP000275846">
    <property type="component" value="Unassembled WGS sequence"/>
</dbReference>
<evidence type="ECO:0000313" key="3">
    <source>
        <dbReference type="WBParaSite" id="SSLN_0000634501-mRNA-1"/>
    </source>
</evidence>
<sequence>MALPLCGIRARCGGTPRGGSGRTSYLRPLPPPVFLTPSSHNVQVYHSTSPPPFPSAPPAAPPPILFLLLFSPPPPPPPPTRHAAACMASKPAATSMSCYLVDKHPFTITGTKIKGFHTVGKYDFTRPGILMMAQTHVCVTLDLLLLLLAPPPPTSPPNSPPPLPPQTLYSC</sequence>